<name>A0A484H629_9ZZZZ</name>
<evidence type="ECO:0000313" key="1">
    <source>
        <dbReference type="EMBL" id="VBB69499.1"/>
    </source>
</evidence>
<protein>
    <submittedName>
        <fullName evidence="1">Uncharacterized protein</fullName>
    </submittedName>
</protein>
<dbReference type="EMBL" id="LR026963">
    <property type="protein sequence ID" value="VBB69499.1"/>
    <property type="molecule type" value="Genomic_DNA"/>
</dbReference>
<accession>A0A484H629</accession>
<proteinExistence type="predicted"/>
<organism evidence="1">
    <name type="scientific">invertebrate metagenome</name>
    <dbReference type="NCBI Taxonomy" id="1711999"/>
    <lineage>
        <taxon>unclassified sequences</taxon>
        <taxon>metagenomes</taxon>
        <taxon>organismal metagenomes</taxon>
    </lineage>
</organism>
<reference evidence="1" key="1">
    <citation type="submission" date="2018-10" db="EMBL/GenBank/DDBJ databases">
        <authorList>
            <person name="Gruber-Vodicka H."/>
            <person name="Jaeckle O."/>
        </authorList>
    </citation>
    <scope>NUCLEOTIDE SEQUENCE</scope>
</reference>
<sequence length="55" mass="6173">MSLAINRLKTWPVTDQLIFLCADDVSLVAPDWPDAEPVQARSLHANKERDAFCGF</sequence>
<gene>
    <name evidence="1" type="ORF">RIEGSTA812A_PEG_972</name>
</gene>
<dbReference type="AlphaFoldDB" id="A0A484H629"/>